<dbReference type="GO" id="GO:0016301">
    <property type="term" value="F:kinase activity"/>
    <property type="evidence" value="ECO:0007669"/>
    <property type="project" value="UniProtKB-KW"/>
</dbReference>
<feature type="domain" description="DAGKc" evidence="5">
    <location>
        <begin position="9"/>
        <end position="142"/>
    </location>
</feature>
<gene>
    <name evidence="6" type="ORF">GCM10010840_07490</name>
</gene>
<evidence type="ECO:0000256" key="3">
    <source>
        <dbReference type="ARBA" id="ARBA00022777"/>
    </source>
</evidence>
<evidence type="ECO:0000313" key="7">
    <source>
        <dbReference type="Proteomes" id="UP000639973"/>
    </source>
</evidence>
<evidence type="ECO:0000256" key="2">
    <source>
        <dbReference type="ARBA" id="ARBA00022741"/>
    </source>
</evidence>
<dbReference type="Gene3D" id="2.60.200.40">
    <property type="match status" value="1"/>
</dbReference>
<dbReference type="InterPro" id="IPR017438">
    <property type="entry name" value="ATP-NAD_kinase_N"/>
</dbReference>
<dbReference type="InterPro" id="IPR050187">
    <property type="entry name" value="Lipid_Phosphate_FormReg"/>
</dbReference>
<dbReference type="PROSITE" id="PS50146">
    <property type="entry name" value="DAGK"/>
    <property type="match status" value="1"/>
</dbReference>
<evidence type="ECO:0000256" key="1">
    <source>
        <dbReference type="ARBA" id="ARBA00022679"/>
    </source>
</evidence>
<dbReference type="Gene3D" id="3.40.50.10330">
    <property type="entry name" value="Probable inorganic polyphosphate/atp-NAD kinase, domain 1"/>
    <property type="match status" value="1"/>
</dbReference>
<name>A0ABQ2G2A4_9DEIO</name>
<accession>A0ABQ2G2A4</accession>
<dbReference type="PANTHER" id="PTHR12358:SF106">
    <property type="entry name" value="LIPID KINASE YEGS"/>
    <property type="match status" value="1"/>
</dbReference>
<keyword evidence="4" id="KW-0067">ATP-binding</keyword>
<sequence>MFHVSAPESSVPPLAVVLNPHAGGGLATREWPRLEAELKRRGQPFELILEGSGEDALARIQALPPRIGVLAVGGDGTVGALLPALVSVPKRPGRPLAVVPLGTGNDFAGMLGLKTGQFAEALDRLNFQPRDVDALEVRILEGDGAGRTHVLLNGLGLGFDAAVTANMAHAPARFQGFARYAWAAVATIRELHLSDVQITLDGQPFYSGPSPIVAVMNGTRYGGGFQISPQSSPRDGLLDVVAGGPMNRLQLLRLMLRVLRGSHLGQPQVHAAQGREVTVRWAAPTPLHLDGDLHGQVTAIRVRVLEGAVKLLNG</sequence>
<evidence type="ECO:0000259" key="5">
    <source>
        <dbReference type="PROSITE" id="PS50146"/>
    </source>
</evidence>
<dbReference type="InterPro" id="IPR001206">
    <property type="entry name" value="Diacylglycerol_kinase_cat_dom"/>
</dbReference>
<organism evidence="6 7">
    <name type="scientific">Deinococcus aerolatus</name>
    <dbReference type="NCBI Taxonomy" id="522487"/>
    <lineage>
        <taxon>Bacteria</taxon>
        <taxon>Thermotogati</taxon>
        <taxon>Deinococcota</taxon>
        <taxon>Deinococci</taxon>
        <taxon>Deinococcales</taxon>
        <taxon>Deinococcaceae</taxon>
        <taxon>Deinococcus</taxon>
    </lineage>
</organism>
<keyword evidence="2" id="KW-0547">Nucleotide-binding</keyword>
<reference evidence="7" key="1">
    <citation type="journal article" date="2019" name="Int. J. Syst. Evol. Microbiol.">
        <title>The Global Catalogue of Microorganisms (GCM) 10K type strain sequencing project: providing services to taxonomists for standard genome sequencing and annotation.</title>
        <authorList>
            <consortium name="The Broad Institute Genomics Platform"/>
            <consortium name="The Broad Institute Genome Sequencing Center for Infectious Disease"/>
            <person name="Wu L."/>
            <person name="Ma J."/>
        </authorList>
    </citation>
    <scope>NUCLEOTIDE SEQUENCE [LARGE SCALE GENOMIC DNA]</scope>
    <source>
        <strain evidence="7">JCM 15442</strain>
    </source>
</reference>
<evidence type="ECO:0000256" key="4">
    <source>
        <dbReference type="ARBA" id="ARBA00022840"/>
    </source>
</evidence>
<dbReference type="EMBL" id="BMOL01000002">
    <property type="protein sequence ID" value="GGL71862.1"/>
    <property type="molecule type" value="Genomic_DNA"/>
</dbReference>
<keyword evidence="3 6" id="KW-0418">Kinase</keyword>
<dbReference type="Pfam" id="PF19279">
    <property type="entry name" value="YegS_C"/>
    <property type="match status" value="1"/>
</dbReference>
<comment type="caution">
    <text evidence="6">The sequence shown here is derived from an EMBL/GenBank/DDBJ whole genome shotgun (WGS) entry which is preliminary data.</text>
</comment>
<keyword evidence="7" id="KW-1185">Reference proteome</keyword>
<dbReference type="SUPFAM" id="SSF111331">
    <property type="entry name" value="NAD kinase/diacylglycerol kinase-like"/>
    <property type="match status" value="1"/>
</dbReference>
<protein>
    <submittedName>
        <fullName evidence="6">Diacylglycerol kinase</fullName>
    </submittedName>
</protein>
<dbReference type="InterPro" id="IPR016064">
    <property type="entry name" value="NAD/diacylglycerol_kinase_sf"/>
</dbReference>
<dbReference type="SMART" id="SM00046">
    <property type="entry name" value="DAGKc"/>
    <property type="match status" value="1"/>
</dbReference>
<dbReference type="Proteomes" id="UP000639973">
    <property type="component" value="Unassembled WGS sequence"/>
</dbReference>
<evidence type="ECO:0000313" key="6">
    <source>
        <dbReference type="EMBL" id="GGL71862.1"/>
    </source>
</evidence>
<proteinExistence type="predicted"/>
<dbReference type="InterPro" id="IPR045540">
    <property type="entry name" value="YegS/DAGK_C"/>
</dbReference>
<dbReference type="Pfam" id="PF00781">
    <property type="entry name" value="DAGK_cat"/>
    <property type="match status" value="1"/>
</dbReference>
<keyword evidence="1" id="KW-0808">Transferase</keyword>
<dbReference type="PANTHER" id="PTHR12358">
    <property type="entry name" value="SPHINGOSINE KINASE"/>
    <property type="match status" value="1"/>
</dbReference>